<feature type="region of interest" description="Disordered" evidence="1">
    <location>
        <begin position="591"/>
        <end position="897"/>
    </location>
</feature>
<feature type="compositionally biased region" description="Polar residues" evidence="1">
    <location>
        <begin position="1"/>
        <end position="10"/>
    </location>
</feature>
<dbReference type="OMA" id="FMIQMKS"/>
<gene>
    <name evidence="5" type="ORF">MBM_00982</name>
</gene>
<feature type="compositionally biased region" description="Basic and acidic residues" evidence="1">
    <location>
        <begin position="284"/>
        <end position="305"/>
    </location>
</feature>
<feature type="region of interest" description="Disordered" evidence="1">
    <location>
        <begin position="1481"/>
        <end position="1583"/>
    </location>
</feature>
<dbReference type="Proteomes" id="UP000006753">
    <property type="component" value="Unassembled WGS sequence"/>
</dbReference>
<reference evidence="5 6" key="1">
    <citation type="journal article" date="2012" name="BMC Genomics">
        <title>Sequencing the genome of Marssonina brunnea reveals fungus-poplar co-evolution.</title>
        <authorList>
            <person name="Zhu S."/>
            <person name="Cao Y.-Z."/>
            <person name="Jiang C."/>
            <person name="Tan B.-Y."/>
            <person name="Wang Z."/>
            <person name="Feng S."/>
            <person name="Zhang L."/>
            <person name="Su X.-H."/>
            <person name="Brejova B."/>
            <person name="Vinar T."/>
            <person name="Xu M."/>
            <person name="Wang M.-X."/>
            <person name="Zhang S.-G."/>
            <person name="Huang M.-R."/>
            <person name="Wu R."/>
            <person name="Zhou Y."/>
        </authorList>
    </citation>
    <scope>NUCLEOTIDE SEQUENCE [LARGE SCALE GENOMIC DNA]</scope>
    <source>
        <strain evidence="5 6">MB_m1</strain>
    </source>
</reference>
<feature type="domain" description="PH" evidence="3">
    <location>
        <begin position="1152"/>
        <end position="1295"/>
    </location>
</feature>
<evidence type="ECO:0000259" key="3">
    <source>
        <dbReference type="Pfam" id="PF24344"/>
    </source>
</evidence>
<feature type="region of interest" description="Disordered" evidence="1">
    <location>
        <begin position="317"/>
        <end position="346"/>
    </location>
</feature>
<feature type="compositionally biased region" description="Polar residues" evidence="1">
    <location>
        <begin position="606"/>
        <end position="615"/>
    </location>
</feature>
<dbReference type="KEGG" id="mbe:MBM_00982"/>
<dbReference type="InterPro" id="IPR056223">
    <property type="entry name" value="PH_24"/>
</dbReference>
<feature type="compositionally biased region" description="Basic and acidic residues" evidence="1">
    <location>
        <begin position="644"/>
        <end position="692"/>
    </location>
</feature>
<feature type="region of interest" description="Disordered" evidence="1">
    <location>
        <begin position="1830"/>
        <end position="1854"/>
    </location>
</feature>
<dbReference type="Pfam" id="PF24344">
    <property type="entry name" value="PH_23"/>
    <property type="match status" value="1"/>
</dbReference>
<feature type="region of interest" description="Disordered" evidence="1">
    <location>
        <begin position="1419"/>
        <end position="1469"/>
    </location>
</feature>
<feature type="compositionally biased region" description="Polar residues" evidence="1">
    <location>
        <begin position="27"/>
        <end position="38"/>
    </location>
</feature>
<feature type="compositionally biased region" description="Basic and acidic residues" evidence="1">
    <location>
        <begin position="193"/>
        <end position="205"/>
    </location>
</feature>
<feature type="compositionally biased region" description="Polar residues" evidence="1">
    <location>
        <begin position="1835"/>
        <end position="1854"/>
    </location>
</feature>
<proteinExistence type="predicted"/>
<evidence type="ECO:0008006" key="7">
    <source>
        <dbReference type="Google" id="ProtNLM"/>
    </source>
</evidence>
<feature type="compositionally biased region" description="Polar residues" evidence="1">
    <location>
        <begin position="804"/>
        <end position="835"/>
    </location>
</feature>
<feature type="domain" description="PH" evidence="4">
    <location>
        <begin position="1621"/>
        <end position="1763"/>
    </location>
</feature>
<feature type="compositionally biased region" description="Low complexity" evidence="1">
    <location>
        <begin position="1532"/>
        <end position="1544"/>
    </location>
</feature>
<feature type="region of interest" description="Disordered" evidence="1">
    <location>
        <begin position="386"/>
        <end position="546"/>
    </location>
</feature>
<dbReference type="Pfam" id="PF24340">
    <property type="entry name" value="DH_2"/>
    <property type="match status" value="1"/>
</dbReference>
<feature type="compositionally biased region" description="Basic and acidic residues" evidence="1">
    <location>
        <begin position="114"/>
        <end position="125"/>
    </location>
</feature>
<dbReference type="InterPro" id="IPR056222">
    <property type="entry name" value="PH_23"/>
</dbReference>
<dbReference type="InParanoid" id="K1WRK4"/>
<dbReference type="eggNOG" id="ENOG502QUGT">
    <property type="taxonomic scope" value="Eukaryota"/>
</dbReference>
<dbReference type="Pfam" id="PF24345">
    <property type="entry name" value="PH_24"/>
    <property type="match status" value="1"/>
</dbReference>
<feature type="region of interest" description="Disordered" evidence="1">
    <location>
        <begin position="1"/>
        <end position="250"/>
    </location>
</feature>
<dbReference type="InterPro" id="IPR056416">
    <property type="entry name" value="DH_2_fung"/>
</dbReference>
<feature type="compositionally biased region" description="Basic and acidic residues" evidence="1">
    <location>
        <begin position="137"/>
        <end position="146"/>
    </location>
</feature>
<feature type="region of interest" description="Disordered" evidence="1">
    <location>
        <begin position="282"/>
        <end position="305"/>
    </location>
</feature>
<feature type="domain" description="DBL homology" evidence="2">
    <location>
        <begin position="935"/>
        <end position="1138"/>
    </location>
</feature>
<feature type="compositionally biased region" description="Basic and acidic residues" evidence="1">
    <location>
        <begin position="1422"/>
        <end position="1441"/>
    </location>
</feature>
<feature type="compositionally biased region" description="Polar residues" evidence="1">
    <location>
        <begin position="67"/>
        <end position="76"/>
    </location>
</feature>
<keyword evidence="6" id="KW-1185">Reference proteome</keyword>
<feature type="compositionally biased region" description="Acidic residues" evidence="1">
    <location>
        <begin position="1545"/>
        <end position="1568"/>
    </location>
</feature>
<feature type="compositionally biased region" description="Pro residues" evidence="1">
    <location>
        <begin position="1489"/>
        <end position="1501"/>
    </location>
</feature>
<evidence type="ECO:0000259" key="2">
    <source>
        <dbReference type="Pfam" id="PF24340"/>
    </source>
</evidence>
<dbReference type="OrthoDB" id="5408934at2759"/>
<feature type="compositionally biased region" description="Basic and acidic residues" evidence="1">
    <location>
        <begin position="396"/>
        <end position="412"/>
    </location>
</feature>
<protein>
    <recommendedName>
        <fullName evidence="7">DH domain-containing protein</fullName>
    </recommendedName>
</protein>
<sequence>MAKSTASSTSIKEDDTPKTPAKRKPNNDGSSNKPTNVPNGALAAAIMRKASSPQVASPRTPLRKHSTQPNLKTPNSAPARARKAPEPTLLGDFLLGRPSPARQRNNGIGAKRRQSLDAVKREMRAEVVAQVRAPGKVNDRVKEWQKQSRGAGKGEQPEEIVVEYETDSEVGGVPVQEKIAAPKQRLKRKSRTKPPDHGDDDERGRGATPDDGEDRRRERSKSVAPKKRVISDDHWMMKKKKSPKGKGASIPKNFLKVTAINPPFEKKIEDWVKRMEDEPAPVLEKPRSRSRKVLERDVADGARKAEEPRAWRVENLMPGDDGIRVKPMKVRPDRQRASSTPRVKAAALQDDGIRIKPMKERPDRERAFSTSRVKAVALQDDGIRVFAPKTFPNDDDGIKDKLAKGRPSKERMAPVSKGKVAPQDDGIRVTASNTSFNDDGIRIRPSRESSPQSDLRIKPVRKDGSKRRPKEEGESPTPTPRKKSKQHVKPSSETETGARVTSHGTASYRDEDIVSHVTPAPRPRSSRRSQKSETPTETLDEIPFGNSAFSVLDLPLGAEANTMRRSESKRTPSFSAVVPKVLKRVYTEGKKMMQDTAEPPRGGINQPPSIDSWLNGTVDPLAEEPVAQPDTLKVPTAPVSRLPSKKEGDRAEKHIEPGPERSEQKHQSNKRKSWEKEESPRVKSPGEARDRNTLPSMENSPPASSSGLRRSPATRNMSSPKSPRKLTLKEAVLDAFKGESSVAKKDSPSPFDFIGMRDRDVNRLESVAENPPPKRTPRVDEDPTSQQPNLERALPSFPRRLAPTTGNHRLSTIASVETFRTGTESSLTETSAPSELTQTTLTQSSVLTGTTASTLSQTTASSSSLSRTTGTSLSRHSKVSTSNRSNKSNSGGLKRRLTKHSDLVSMLSLPDSEVPGRGHSIKSARSIRTTKANLETATVQDIFRELADDEAKYMRELNTLVDGVIPVLLTCVLSKSELAIATGLFDPLASSTDNLQTKPIVDMGVALERLKSLHKRIPLTDPLDFIRWAESAVKTYEDFIHAWRSGFEDVVVNLAPASRTDSMAVESDRDKMKIDKHGDVLRDTGERADVGYMLKRPLVRTKGLAKATKGFAMILGTEKAEATRDKYEELQALRRRRVEEESARKEDLRAINTDTSRVHDLRTMSHVKGVTISRHRNVMMKDVFDLEIFHSSGEQYVCETEITFRSGSSKMENDGDILICQTDENENFLLFPPISMKNISARQGDRDTELVVMVRGQAIGINGREEWSECLVLDADDAQIAGEWLLIFGLYPIPPSIKQYTPMLDPELETVLSQAGDDTKSIVGALKSKSSDEIPFGERPRREAEEEIRGGQPGLMHAAYSLLSKDAISKLSDDCVLDIEDLNDAMMKADRKSFLRLPKYGWATTLNCVMSGGLDPYAVNDEDSRPRSRDDQDDNAKKPSKYDNIFLSKRRSPSPQAQTNTPLKEAMRPELTYTDRYHEKIPSQHEDTPPPPPAHKTPPRPALKLTPVLDSPTPRARNRRTSSPLKHEYQPSEDASGTSSAAEATESESGSEEYTTSEDDSDDLEEEETRPTTATTIPVINVTEKAASRPASIYNHPNASLAPSMSASQAPLKPVIRPAAPRPETATTKITAMISHWSDSEGRWIDVCDGLCSVVVGPGRVEGFDIGFANSISPGEESYIDRKPTTDSDPLVGQDITPHVSLRRSTKIDIEIKAPPSPSSRMKGTRLTLRYRSINAHDSVELYKALHSARMENLKFKILEEERLLSSYGHNSRYRTILRNKSFRRSEASVAALSTAGSEKSSLGSALSAVKRFGIGGMFNIGKSSLQAGEGNGGISTSSSDYSNITPHTNDPSLAANSQSGGSLWSNGVTVHDLGWQDISIRLYIATRGGKWDDLGPAHLTVQAPPPGMRQASSLNHGPQKRITVTQRFGNGEEDVNLILDCALGADCFSKMGHRGVIANVWEDIRGDNGVVGFASSRGGVAGRVRKWCFQTARSGDCQWIYMLCRSGLA</sequence>
<dbReference type="GeneID" id="18756917"/>
<evidence type="ECO:0000313" key="5">
    <source>
        <dbReference type="EMBL" id="EKD20300.1"/>
    </source>
</evidence>
<name>K1WRK4_MARBU</name>
<evidence type="ECO:0000259" key="4">
    <source>
        <dbReference type="Pfam" id="PF24345"/>
    </source>
</evidence>
<feature type="compositionally biased region" description="Polar residues" evidence="1">
    <location>
        <begin position="693"/>
        <end position="721"/>
    </location>
</feature>
<organism evidence="5 6">
    <name type="scientific">Marssonina brunnea f. sp. multigermtubi (strain MB_m1)</name>
    <name type="common">Marssonina leaf spot fungus</name>
    <dbReference type="NCBI Taxonomy" id="1072389"/>
    <lineage>
        <taxon>Eukaryota</taxon>
        <taxon>Fungi</taxon>
        <taxon>Dikarya</taxon>
        <taxon>Ascomycota</taxon>
        <taxon>Pezizomycotina</taxon>
        <taxon>Leotiomycetes</taxon>
        <taxon>Helotiales</taxon>
        <taxon>Drepanopezizaceae</taxon>
        <taxon>Drepanopeziza</taxon>
    </lineage>
</organism>
<dbReference type="HOGENOM" id="CLU_001441_0_0_1"/>
<feature type="compositionally biased region" description="Acidic residues" evidence="1">
    <location>
        <begin position="157"/>
        <end position="168"/>
    </location>
</feature>
<feature type="compositionally biased region" description="Polar residues" evidence="1">
    <location>
        <begin position="1453"/>
        <end position="1462"/>
    </location>
</feature>
<evidence type="ECO:0000256" key="1">
    <source>
        <dbReference type="SAM" id="MobiDB-lite"/>
    </source>
</evidence>
<accession>K1WRK4</accession>
<dbReference type="STRING" id="1072389.K1WRK4"/>
<dbReference type="EMBL" id="JH921429">
    <property type="protein sequence ID" value="EKD20300.1"/>
    <property type="molecule type" value="Genomic_DNA"/>
</dbReference>
<feature type="compositionally biased region" description="Polar residues" evidence="1">
    <location>
        <begin position="879"/>
        <end position="891"/>
    </location>
</feature>
<feature type="compositionally biased region" description="Low complexity" evidence="1">
    <location>
        <begin position="836"/>
        <end position="874"/>
    </location>
</feature>
<evidence type="ECO:0000313" key="6">
    <source>
        <dbReference type="Proteomes" id="UP000006753"/>
    </source>
</evidence>